<evidence type="ECO:0000256" key="1">
    <source>
        <dbReference type="SAM" id="MobiDB-lite"/>
    </source>
</evidence>
<dbReference type="GeneID" id="19211301"/>
<dbReference type="Pfam" id="PF12735">
    <property type="entry name" value="IgD3_Trs65"/>
    <property type="match status" value="1"/>
</dbReference>
<gene>
    <name evidence="3" type="ORF">CONPUDRAFT_89105</name>
</gene>
<proteinExistence type="predicted"/>
<accession>A0A5M3MVS1</accession>
<dbReference type="RefSeq" id="XP_007766964.1">
    <property type="nucleotide sequence ID" value="XM_007768774.1"/>
</dbReference>
<keyword evidence="4" id="KW-1185">Reference proteome</keyword>
<comment type="caution">
    <text evidence="3">The sequence shown here is derived from an EMBL/GenBank/DDBJ whole genome shotgun (WGS) entry which is preliminary data.</text>
</comment>
<dbReference type="GO" id="GO:1990071">
    <property type="term" value="C:TRAPPII protein complex"/>
    <property type="evidence" value="ECO:0007669"/>
    <property type="project" value="InterPro"/>
</dbReference>
<dbReference type="PANTHER" id="PTHR28159:SF1">
    <property type="entry name" value="TRAFFICKING PROTEIN PARTICLE COMPLEX II-SPECIFIC SUBUNIT 65"/>
    <property type="match status" value="1"/>
</dbReference>
<reference evidence="4" key="1">
    <citation type="journal article" date="2012" name="Science">
        <title>The Paleozoic origin of enzymatic lignin decomposition reconstructed from 31 fungal genomes.</title>
        <authorList>
            <person name="Floudas D."/>
            <person name="Binder M."/>
            <person name="Riley R."/>
            <person name="Barry K."/>
            <person name="Blanchette R.A."/>
            <person name="Henrissat B."/>
            <person name="Martinez A.T."/>
            <person name="Otillar R."/>
            <person name="Spatafora J.W."/>
            <person name="Yadav J.S."/>
            <person name="Aerts A."/>
            <person name="Benoit I."/>
            <person name="Boyd A."/>
            <person name="Carlson A."/>
            <person name="Copeland A."/>
            <person name="Coutinho P.M."/>
            <person name="de Vries R.P."/>
            <person name="Ferreira P."/>
            <person name="Findley K."/>
            <person name="Foster B."/>
            <person name="Gaskell J."/>
            <person name="Glotzer D."/>
            <person name="Gorecki P."/>
            <person name="Heitman J."/>
            <person name="Hesse C."/>
            <person name="Hori C."/>
            <person name="Igarashi K."/>
            <person name="Jurgens J.A."/>
            <person name="Kallen N."/>
            <person name="Kersten P."/>
            <person name="Kohler A."/>
            <person name="Kuees U."/>
            <person name="Kumar T.K.A."/>
            <person name="Kuo A."/>
            <person name="LaButti K."/>
            <person name="Larrondo L.F."/>
            <person name="Lindquist E."/>
            <person name="Ling A."/>
            <person name="Lombard V."/>
            <person name="Lucas S."/>
            <person name="Lundell T."/>
            <person name="Martin R."/>
            <person name="McLaughlin D.J."/>
            <person name="Morgenstern I."/>
            <person name="Morin E."/>
            <person name="Murat C."/>
            <person name="Nagy L.G."/>
            <person name="Nolan M."/>
            <person name="Ohm R.A."/>
            <person name="Patyshakuliyeva A."/>
            <person name="Rokas A."/>
            <person name="Ruiz-Duenas F.J."/>
            <person name="Sabat G."/>
            <person name="Salamov A."/>
            <person name="Samejima M."/>
            <person name="Schmutz J."/>
            <person name="Slot J.C."/>
            <person name="St John F."/>
            <person name="Stenlid J."/>
            <person name="Sun H."/>
            <person name="Sun S."/>
            <person name="Syed K."/>
            <person name="Tsang A."/>
            <person name="Wiebenga A."/>
            <person name="Young D."/>
            <person name="Pisabarro A."/>
            <person name="Eastwood D.C."/>
            <person name="Martin F."/>
            <person name="Cullen D."/>
            <person name="Grigoriev I.V."/>
            <person name="Hibbett D.S."/>
        </authorList>
    </citation>
    <scope>NUCLEOTIDE SEQUENCE [LARGE SCALE GENOMIC DNA]</scope>
    <source>
        <strain evidence="4">RWD-64-598 SS2</strain>
    </source>
</reference>
<dbReference type="InterPro" id="IPR024662">
    <property type="entry name" value="Trs65"/>
</dbReference>
<name>A0A5M3MVS1_CONPW</name>
<dbReference type="Proteomes" id="UP000053558">
    <property type="component" value="Unassembled WGS sequence"/>
</dbReference>
<sequence length="660" mass="70696">MPISASQSNHPFIAYLSSAGLLGPLKSTFATAEQLEEVADAEDREYAGFEEINLLEGLASGPTFSSESNPLYLPSSRVTEGVRLKRLSQATVFSPPPAPSPSSSRRTTRPIMRKSFRKVLPTVSGFRVRLRTVFVPYVLLPGYEASLDEREAGSNERTVVLCVEVENSGESGPNVGFSVERVDISIGGEDAATRLIGWGEDGLKSDAEKRLFPLSVASGEQYNLLYAVSFLSSPQDNSGARASVSGFPSQSNQTHSTGLQRAVTINILGKPFEKQDQDDSSLPAPTQTFSSKWNCVLDLSANQSSKEDSVGFSDPFGGTRNALPEPASPFPTQSAFGMSPLGTPQGRAGLEIKRHTLPGFAGALRAGAGNIATNFRLSLPGQDRSASPNPPSRLSYTPPSVAMQAYSRSPRTSFSAPINAASVDNVSTSETLVAPLTPAYPAFSPRMSAPPVPFSHPLGAQQSVSGPSVEIRRDRGSAYGGPVPPTPGPTVGTHPVADPMQSAQASTGDPIIVSVGLLPLAPIETGKSDSTVRMIFPSDTFTLDIFVLNRSSWTRRFEISYPDNARQKPIPYTGSKLEGRAAFEELRDAINPPGVLPLQNRIRIGPLRPSTSQSVRMDFTALRSGVHSIDILTLTDIESGFRRNLRSVLDVVVHERQESQ</sequence>
<evidence type="ECO:0000313" key="4">
    <source>
        <dbReference type="Proteomes" id="UP000053558"/>
    </source>
</evidence>
<dbReference type="OrthoDB" id="24630at2759"/>
<dbReference type="InterPro" id="IPR055420">
    <property type="entry name" value="IgD3_Trs65"/>
</dbReference>
<protein>
    <recommendedName>
        <fullName evidence="2">Trafficking protein particle complex II-specific subunit 65 IgD3 domain-containing protein</fullName>
    </recommendedName>
</protein>
<dbReference type="PANTHER" id="PTHR28159">
    <property type="entry name" value="TRAFFICKING PROTEIN PARTICLE COMPLEX II-SPECIFIC SUBUNIT 65"/>
    <property type="match status" value="1"/>
</dbReference>
<feature type="region of interest" description="Disordered" evidence="1">
    <location>
        <begin position="89"/>
        <end position="108"/>
    </location>
</feature>
<dbReference type="EMBL" id="JH711576">
    <property type="protein sequence ID" value="EIW83117.1"/>
    <property type="molecule type" value="Genomic_DNA"/>
</dbReference>
<feature type="region of interest" description="Disordered" evidence="1">
    <location>
        <begin position="239"/>
        <end position="258"/>
    </location>
</feature>
<dbReference type="OMA" id="EDREYAG"/>
<evidence type="ECO:0000313" key="3">
    <source>
        <dbReference type="EMBL" id="EIW83117.1"/>
    </source>
</evidence>
<feature type="domain" description="Trafficking protein particle complex II-specific subunit 65 IgD3" evidence="2">
    <location>
        <begin position="533"/>
        <end position="653"/>
    </location>
</feature>
<dbReference type="AlphaFoldDB" id="A0A5M3MVS1"/>
<dbReference type="KEGG" id="cput:CONPUDRAFT_89105"/>
<organism evidence="3 4">
    <name type="scientific">Coniophora puteana (strain RWD-64-598)</name>
    <name type="common">Brown rot fungus</name>
    <dbReference type="NCBI Taxonomy" id="741705"/>
    <lineage>
        <taxon>Eukaryota</taxon>
        <taxon>Fungi</taxon>
        <taxon>Dikarya</taxon>
        <taxon>Basidiomycota</taxon>
        <taxon>Agaricomycotina</taxon>
        <taxon>Agaricomycetes</taxon>
        <taxon>Agaricomycetidae</taxon>
        <taxon>Boletales</taxon>
        <taxon>Coniophorineae</taxon>
        <taxon>Coniophoraceae</taxon>
        <taxon>Coniophora</taxon>
    </lineage>
</organism>
<dbReference type="GO" id="GO:0006891">
    <property type="term" value="P:intra-Golgi vesicle-mediated transport"/>
    <property type="evidence" value="ECO:0007669"/>
    <property type="project" value="InterPro"/>
</dbReference>
<dbReference type="GO" id="GO:0005802">
    <property type="term" value="C:trans-Golgi network"/>
    <property type="evidence" value="ECO:0007669"/>
    <property type="project" value="TreeGrafter"/>
</dbReference>
<evidence type="ECO:0000259" key="2">
    <source>
        <dbReference type="Pfam" id="PF12735"/>
    </source>
</evidence>